<evidence type="ECO:0000313" key="2">
    <source>
        <dbReference type="Proteomes" id="UP000076842"/>
    </source>
</evidence>
<dbReference type="Proteomes" id="UP000076842">
    <property type="component" value="Unassembled WGS sequence"/>
</dbReference>
<dbReference type="AlphaFoldDB" id="A0A165FFD3"/>
<accession>A0A165FFD3</accession>
<evidence type="ECO:0000313" key="1">
    <source>
        <dbReference type="EMBL" id="KZT56667.1"/>
    </source>
</evidence>
<gene>
    <name evidence="1" type="ORF">CALCODRAFT_311234</name>
</gene>
<proteinExistence type="predicted"/>
<keyword evidence="2" id="KW-1185">Reference proteome</keyword>
<organism evidence="1 2">
    <name type="scientific">Calocera cornea HHB12733</name>
    <dbReference type="NCBI Taxonomy" id="1353952"/>
    <lineage>
        <taxon>Eukaryota</taxon>
        <taxon>Fungi</taxon>
        <taxon>Dikarya</taxon>
        <taxon>Basidiomycota</taxon>
        <taxon>Agaricomycotina</taxon>
        <taxon>Dacrymycetes</taxon>
        <taxon>Dacrymycetales</taxon>
        <taxon>Dacrymycetaceae</taxon>
        <taxon>Calocera</taxon>
    </lineage>
</organism>
<name>A0A165FFD3_9BASI</name>
<protein>
    <submittedName>
        <fullName evidence="1">Uncharacterized protein</fullName>
    </submittedName>
</protein>
<dbReference type="InParanoid" id="A0A165FFD3"/>
<reference evidence="1 2" key="1">
    <citation type="journal article" date="2016" name="Mol. Biol. Evol.">
        <title>Comparative Genomics of Early-Diverging Mushroom-Forming Fungi Provides Insights into the Origins of Lignocellulose Decay Capabilities.</title>
        <authorList>
            <person name="Nagy L.G."/>
            <person name="Riley R."/>
            <person name="Tritt A."/>
            <person name="Adam C."/>
            <person name="Daum C."/>
            <person name="Floudas D."/>
            <person name="Sun H."/>
            <person name="Yadav J.S."/>
            <person name="Pangilinan J."/>
            <person name="Larsson K.H."/>
            <person name="Matsuura K."/>
            <person name="Barry K."/>
            <person name="Labutti K."/>
            <person name="Kuo R."/>
            <person name="Ohm R.A."/>
            <person name="Bhattacharya S.S."/>
            <person name="Shirouzu T."/>
            <person name="Yoshinaga Y."/>
            <person name="Martin F.M."/>
            <person name="Grigoriev I.V."/>
            <person name="Hibbett D.S."/>
        </authorList>
    </citation>
    <scope>NUCLEOTIDE SEQUENCE [LARGE SCALE GENOMIC DNA]</scope>
    <source>
        <strain evidence="1 2">HHB12733</strain>
    </source>
</reference>
<sequence length="118" mass="13112">MIDLLGCEFLQEIKMLVNLSSKLHLIDLLRDCIVCSGDLGTIRTSAVRFALDGSVANFQELEPCIEHLAHPERVRRLVPDERPSDHRHALRKGLECPATTAMRHNDSEGLDASGQLIA</sequence>
<dbReference type="EMBL" id="KV423974">
    <property type="protein sequence ID" value="KZT56667.1"/>
    <property type="molecule type" value="Genomic_DNA"/>
</dbReference>